<dbReference type="PANTHER" id="PTHR34068:SF1">
    <property type="entry name" value="UPF0145 PROTEIN YBJQ"/>
    <property type="match status" value="1"/>
</dbReference>
<evidence type="ECO:0000256" key="2">
    <source>
        <dbReference type="HAMAP-Rule" id="MF_00338"/>
    </source>
</evidence>
<evidence type="ECO:0000313" key="3">
    <source>
        <dbReference type="EMBL" id="MBI6874343.1"/>
    </source>
</evidence>
<evidence type="ECO:0000256" key="1">
    <source>
        <dbReference type="ARBA" id="ARBA00010751"/>
    </source>
</evidence>
<accession>A0A934I114</accession>
<keyword evidence="4" id="KW-1185">Reference proteome</keyword>
<dbReference type="EMBL" id="JAEEGB010000026">
    <property type="protein sequence ID" value="MBI6874343.1"/>
    <property type="molecule type" value="Genomic_DNA"/>
</dbReference>
<reference evidence="3" key="1">
    <citation type="submission" date="2020-12" db="EMBL/GenBank/DDBJ databases">
        <title>Clostridium thailandense sp. nov., a novel acetogenic bacterium isolated from peat land soil in Thailand.</title>
        <authorList>
            <person name="Chaikitkaew S."/>
            <person name="Birkeland N.K."/>
        </authorList>
    </citation>
    <scope>NUCLEOTIDE SEQUENCE</scope>
    <source>
        <strain evidence="3">DSM 17425</strain>
    </source>
</reference>
<protein>
    <recommendedName>
        <fullName evidence="2">UPF0145 protein I6U51_16855</fullName>
    </recommendedName>
</protein>
<dbReference type="PANTHER" id="PTHR34068">
    <property type="entry name" value="UPF0145 PROTEIN YBJQ"/>
    <property type="match status" value="1"/>
</dbReference>
<name>A0A934I114_9CLOT</name>
<dbReference type="AlphaFoldDB" id="A0A934I114"/>
<comment type="caution">
    <text evidence="3">The sequence shown here is derived from an EMBL/GenBank/DDBJ whole genome shotgun (WGS) entry which is preliminary data.</text>
</comment>
<gene>
    <name evidence="3" type="ORF">I6U51_16855</name>
</gene>
<dbReference type="NCBIfam" id="NF002224">
    <property type="entry name" value="PRK01119.1"/>
    <property type="match status" value="1"/>
</dbReference>
<dbReference type="RefSeq" id="WP_211143733.1">
    <property type="nucleotide sequence ID" value="NZ_JAEEGB010000026.1"/>
</dbReference>
<dbReference type="Proteomes" id="UP000622687">
    <property type="component" value="Unassembled WGS sequence"/>
</dbReference>
<dbReference type="Gene3D" id="3.30.110.70">
    <property type="entry name" value="Hypothetical protein apc22750. Chain B"/>
    <property type="match status" value="1"/>
</dbReference>
<organism evidence="3 4">
    <name type="scientific">Clostridium aciditolerans</name>
    <dbReference type="NCBI Taxonomy" id="339861"/>
    <lineage>
        <taxon>Bacteria</taxon>
        <taxon>Bacillati</taxon>
        <taxon>Bacillota</taxon>
        <taxon>Clostridia</taxon>
        <taxon>Eubacteriales</taxon>
        <taxon>Clostridiaceae</taxon>
        <taxon>Clostridium</taxon>
    </lineage>
</organism>
<dbReference type="HAMAP" id="MF_00338">
    <property type="entry name" value="UPF0145"/>
    <property type="match status" value="1"/>
</dbReference>
<proteinExistence type="inferred from homology"/>
<dbReference type="Pfam" id="PF01906">
    <property type="entry name" value="YbjQ_1"/>
    <property type="match status" value="1"/>
</dbReference>
<dbReference type="InterPro" id="IPR002765">
    <property type="entry name" value="UPF0145_YbjQ-like"/>
</dbReference>
<evidence type="ECO:0000313" key="4">
    <source>
        <dbReference type="Proteomes" id="UP000622687"/>
    </source>
</evidence>
<comment type="similarity">
    <text evidence="1 2">Belongs to the UPF0145 family.</text>
</comment>
<dbReference type="InterPro" id="IPR035439">
    <property type="entry name" value="UPF0145_dom_sf"/>
</dbReference>
<dbReference type="SUPFAM" id="SSF117782">
    <property type="entry name" value="YbjQ-like"/>
    <property type="match status" value="1"/>
</dbReference>
<sequence>MIVTTTPQIEGKKIVEYKGVVFGEVISGINFVKDFMAGIRDLVGGRSQTYEDELINARDNAIEEMKRRAQSMGANAVVGVDVDYEVLGQGGGMLMVTVSGTAVVIEY</sequence>